<feature type="region of interest" description="Disordered" evidence="1">
    <location>
        <begin position="91"/>
        <end position="173"/>
    </location>
</feature>
<evidence type="ECO:0000256" key="1">
    <source>
        <dbReference type="SAM" id="MobiDB-lite"/>
    </source>
</evidence>
<name>A0AAN6M763_9PLEO</name>
<keyword evidence="3" id="KW-1185">Reference proteome</keyword>
<comment type="caution">
    <text evidence="2">The sequence shown here is derived from an EMBL/GenBank/DDBJ whole genome shotgun (WGS) entry which is preliminary data.</text>
</comment>
<reference evidence="2 3" key="1">
    <citation type="submission" date="2021-02" db="EMBL/GenBank/DDBJ databases">
        <title>Genome assembly of Pseudopithomyces chartarum.</title>
        <authorList>
            <person name="Jauregui R."/>
            <person name="Singh J."/>
            <person name="Voisey C."/>
        </authorList>
    </citation>
    <scope>NUCLEOTIDE SEQUENCE [LARGE SCALE GENOMIC DNA]</scope>
    <source>
        <strain evidence="2 3">AGR01</strain>
    </source>
</reference>
<evidence type="ECO:0000313" key="3">
    <source>
        <dbReference type="Proteomes" id="UP001280581"/>
    </source>
</evidence>
<organism evidence="2 3">
    <name type="scientific">Pseudopithomyces chartarum</name>
    <dbReference type="NCBI Taxonomy" id="1892770"/>
    <lineage>
        <taxon>Eukaryota</taxon>
        <taxon>Fungi</taxon>
        <taxon>Dikarya</taxon>
        <taxon>Ascomycota</taxon>
        <taxon>Pezizomycotina</taxon>
        <taxon>Dothideomycetes</taxon>
        <taxon>Pleosporomycetidae</taxon>
        <taxon>Pleosporales</taxon>
        <taxon>Massarineae</taxon>
        <taxon>Didymosphaeriaceae</taxon>
        <taxon>Pseudopithomyces</taxon>
    </lineage>
</organism>
<dbReference type="EMBL" id="WVTA01000002">
    <property type="protein sequence ID" value="KAK3215536.1"/>
    <property type="molecule type" value="Genomic_DNA"/>
</dbReference>
<feature type="compositionally biased region" description="Basic and acidic residues" evidence="1">
    <location>
        <begin position="160"/>
        <end position="169"/>
    </location>
</feature>
<feature type="compositionally biased region" description="Acidic residues" evidence="1">
    <location>
        <begin position="1"/>
        <end position="10"/>
    </location>
</feature>
<protein>
    <submittedName>
        <fullName evidence="2">Uncharacterized protein</fullName>
    </submittedName>
</protein>
<proteinExistence type="predicted"/>
<dbReference type="Proteomes" id="UP001280581">
    <property type="component" value="Unassembled WGS sequence"/>
</dbReference>
<accession>A0AAN6M763</accession>
<sequence>MAEVRDEDAALADQNVGSDDIPTYEDPKDPKNNRIMLGSADEKGKRTAVWLGFRHINGKMKHCYYASPTGQEELDEESHTVSQYLDGLKQRLTSYDSPTSKHRARSSRSGVCDSDEEDTRPRKRARANTPQGPSDEDDIEAPLGNVLEAHSSPITQRAKIPREGSKGKEPLNQQNVSTCGIDVMQPSALFRQQMDQRYEDYKQQQMQRWQEEYVEFHVRQMLLQQQEDLEVYQQRRTPSHQEVYVFTAIHHL</sequence>
<dbReference type="AlphaFoldDB" id="A0AAN6M763"/>
<gene>
    <name evidence="2" type="ORF">GRF29_8g336914</name>
</gene>
<evidence type="ECO:0000313" key="2">
    <source>
        <dbReference type="EMBL" id="KAK3215536.1"/>
    </source>
</evidence>
<feature type="region of interest" description="Disordered" evidence="1">
    <location>
        <begin position="1"/>
        <end position="45"/>
    </location>
</feature>